<dbReference type="PANTHER" id="PTHR33908:SF3">
    <property type="entry name" value="UNDECAPRENYL PHOSPHATE-ALPHA-4-AMINO-4-DEOXY-L-ARABINOSE ARABINOSYL TRANSFERASE"/>
    <property type="match status" value="1"/>
</dbReference>
<evidence type="ECO:0000313" key="10">
    <source>
        <dbReference type="EMBL" id="SHG20547.1"/>
    </source>
</evidence>
<dbReference type="AlphaFoldDB" id="A0A1M5HXD6"/>
<keyword evidence="7 8" id="KW-0472">Membrane</keyword>
<organism evidence="10 11">
    <name type="scientific">Bradyrhizobium erythrophlei</name>
    <dbReference type="NCBI Taxonomy" id="1437360"/>
    <lineage>
        <taxon>Bacteria</taxon>
        <taxon>Pseudomonadati</taxon>
        <taxon>Pseudomonadota</taxon>
        <taxon>Alphaproteobacteria</taxon>
        <taxon>Hyphomicrobiales</taxon>
        <taxon>Nitrobacteraceae</taxon>
        <taxon>Bradyrhizobium</taxon>
    </lineage>
</organism>
<feature type="domain" description="ArnT-like N-terminal" evidence="9">
    <location>
        <begin position="118"/>
        <end position="274"/>
    </location>
</feature>
<gene>
    <name evidence="10" type="ORF">SAMN05443248_0688</name>
</gene>
<dbReference type="GO" id="GO:0000030">
    <property type="term" value="F:mannosyltransferase activity"/>
    <property type="evidence" value="ECO:0007669"/>
    <property type="project" value="InterPro"/>
</dbReference>
<feature type="transmembrane region" description="Helical" evidence="8">
    <location>
        <begin position="38"/>
        <end position="57"/>
    </location>
</feature>
<dbReference type="Pfam" id="PF02366">
    <property type="entry name" value="PMT"/>
    <property type="match status" value="1"/>
</dbReference>
<feature type="transmembrane region" description="Helical" evidence="8">
    <location>
        <begin position="360"/>
        <end position="380"/>
    </location>
</feature>
<feature type="transmembrane region" description="Helical" evidence="8">
    <location>
        <begin position="450"/>
        <end position="473"/>
    </location>
</feature>
<evidence type="ECO:0000313" key="11">
    <source>
        <dbReference type="Proteomes" id="UP000189796"/>
    </source>
</evidence>
<accession>A0A1M5HXD6</accession>
<dbReference type="EMBL" id="LT670817">
    <property type="protein sequence ID" value="SHG20547.1"/>
    <property type="molecule type" value="Genomic_DNA"/>
</dbReference>
<dbReference type="InterPro" id="IPR050297">
    <property type="entry name" value="LipidA_mod_glycosyltrf_83"/>
</dbReference>
<evidence type="ECO:0000256" key="3">
    <source>
        <dbReference type="ARBA" id="ARBA00022676"/>
    </source>
</evidence>
<keyword evidence="5 8" id="KW-0812">Transmembrane</keyword>
<keyword evidence="4 10" id="KW-0808">Transferase</keyword>
<dbReference type="GO" id="GO:0010041">
    <property type="term" value="P:response to iron(III) ion"/>
    <property type="evidence" value="ECO:0007669"/>
    <property type="project" value="TreeGrafter"/>
</dbReference>
<proteinExistence type="predicted"/>
<evidence type="ECO:0000256" key="6">
    <source>
        <dbReference type="ARBA" id="ARBA00022989"/>
    </source>
</evidence>
<feature type="transmembrane region" description="Helical" evidence="8">
    <location>
        <begin position="175"/>
        <end position="193"/>
    </location>
</feature>
<dbReference type="InterPro" id="IPR003342">
    <property type="entry name" value="ArnT-like_N"/>
</dbReference>
<protein>
    <submittedName>
        <fullName evidence="10">4-amino-4-deoxy-L-arabinose transferase</fullName>
    </submittedName>
</protein>
<dbReference type="PANTHER" id="PTHR33908">
    <property type="entry name" value="MANNOSYLTRANSFERASE YKCB-RELATED"/>
    <property type="match status" value="1"/>
</dbReference>
<feature type="transmembrane region" description="Helical" evidence="8">
    <location>
        <begin position="205"/>
        <end position="232"/>
    </location>
</feature>
<dbReference type="Proteomes" id="UP000189796">
    <property type="component" value="Chromosome I"/>
</dbReference>
<keyword evidence="2" id="KW-1003">Cell membrane</keyword>
<dbReference type="GO" id="GO:0016763">
    <property type="term" value="F:pentosyltransferase activity"/>
    <property type="evidence" value="ECO:0007669"/>
    <property type="project" value="TreeGrafter"/>
</dbReference>
<evidence type="ECO:0000256" key="1">
    <source>
        <dbReference type="ARBA" id="ARBA00004651"/>
    </source>
</evidence>
<evidence type="ECO:0000256" key="2">
    <source>
        <dbReference type="ARBA" id="ARBA00022475"/>
    </source>
</evidence>
<feature type="transmembrane region" description="Helical" evidence="8">
    <location>
        <begin position="392"/>
        <end position="412"/>
    </location>
</feature>
<feature type="transmembrane region" description="Helical" evidence="8">
    <location>
        <begin position="336"/>
        <end position="354"/>
    </location>
</feature>
<dbReference type="GO" id="GO:0009103">
    <property type="term" value="P:lipopolysaccharide biosynthetic process"/>
    <property type="evidence" value="ECO:0007669"/>
    <property type="project" value="UniProtKB-ARBA"/>
</dbReference>
<feature type="transmembrane region" description="Helical" evidence="8">
    <location>
        <begin position="303"/>
        <end position="324"/>
    </location>
</feature>
<sequence length="579" mass="63296">MFKAAQLRSRLCALPRTFWPTNGLASVFDFAVSTNRRAVFMLVIASLVAFLPGVFRIPPIDRDEPHFAQKAKQMIETGDYVDTRFQGEAHYTKPVGMYWLQAATVKTAEAFGVPDARLTIWLYRLPSLFGAVGAVLATYWCALAFVDRRGATLAALMMVGSVLLGAEARLARADAMLLFTVVTAMSVLARAYLFSRDDKIARPGWALLTVFWTALAAGILVKGLVIVMIVGLTAATLSIIDRSVRWVQALRPLYGVVWLVVLALPWFIAIYARTGSAFLLDSVVHDTLGKIANSQESHGGPPGYYVILFLATFFPACVLAGLAAPAVWAKRREVPIRFLLAWLVPSWLVFELSVTKLPHYVMPLYPAIAILTAGVVEAKALSRWRWLKLNTIWWFVVPILLSITAVAGAIVINRDLGLPAWPFFAAAILCGFLAWQLYDDDGAERALMRATAAMVLISIGVYSMILPTLGPLFPSVALAGVQRESGCTHPVAASAGYDEPSLVFLAGTETRFTDASGAADFLREGGCRFAFIETHQESAFAERAEAIGLRYERGPRVEALNFTKGRPITIAIFRSAGEP</sequence>
<evidence type="ECO:0000256" key="4">
    <source>
        <dbReference type="ARBA" id="ARBA00022679"/>
    </source>
</evidence>
<keyword evidence="3" id="KW-0328">Glycosyltransferase</keyword>
<keyword evidence="6 8" id="KW-1133">Transmembrane helix</keyword>
<evidence type="ECO:0000256" key="5">
    <source>
        <dbReference type="ARBA" id="ARBA00022692"/>
    </source>
</evidence>
<evidence type="ECO:0000259" key="9">
    <source>
        <dbReference type="Pfam" id="PF02366"/>
    </source>
</evidence>
<name>A0A1M5HXD6_9BRAD</name>
<feature type="transmembrane region" description="Helical" evidence="8">
    <location>
        <begin position="125"/>
        <end position="145"/>
    </location>
</feature>
<feature type="transmembrane region" description="Helical" evidence="8">
    <location>
        <begin position="418"/>
        <end position="438"/>
    </location>
</feature>
<evidence type="ECO:0000256" key="7">
    <source>
        <dbReference type="ARBA" id="ARBA00023136"/>
    </source>
</evidence>
<feature type="transmembrane region" description="Helical" evidence="8">
    <location>
        <begin position="253"/>
        <end position="272"/>
    </location>
</feature>
<dbReference type="GO" id="GO:0005886">
    <property type="term" value="C:plasma membrane"/>
    <property type="evidence" value="ECO:0007669"/>
    <property type="project" value="UniProtKB-SubCell"/>
</dbReference>
<reference evidence="10 11" key="1">
    <citation type="submission" date="2016-11" db="EMBL/GenBank/DDBJ databases">
        <authorList>
            <person name="Jaros S."/>
            <person name="Januszkiewicz K."/>
            <person name="Wedrychowicz H."/>
        </authorList>
    </citation>
    <scope>NUCLEOTIDE SEQUENCE [LARGE SCALE GENOMIC DNA]</scope>
    <source>
        <strain evidence="10 11">GAS138</strain>
    </source>
</reference>
<comment type="subcellular location">
    <subcellularLocation>
        <location evidence="1">Cell membrane</location>
        <topology evidence="1">Multi-pass membrane protein</topology>
    </subcellularLocation>
</comment>
<evidence type="ECO:0000256" key="8">
    <source>
        <dbReference type="SAM" id="Phobius"/>
    </source>
</evidence>
<dbReference type="GO" id="GO:0006493">
    <property type="term" value="P:protein O-linked glycosylation"/>
    <property type="evidence" value="ECO:0007669"/>
    <property type="project" value="InterPro"/>
</dbReference>